<dbReference type="InterPro" id="IPR017552">
    <property type="entry name" value="PHI/rmpB"/>
</dbReference>
<dbReference type="GO" id="GO:1901135">
    <property type="term" value="P:carbohydrate derivative metabolic process"/>
    <property type="evidence" value="ECO:0007669"/>
    <property type="project" value="InterPro"/>
</dbReference>
<dbReference type="PANTHER" id="PTHR43443">
    <property type="entry name" value="3-HEXULOSE-6-PHOSPHATE ISOMERASE"/>
    <property type="match status" value="1"/>
</dbReference>
<dbReference type="SUPFAM" id="SSF53697">
    <property type="entry name" value="SIS domain"/>
    <property type="match status" value="1"/>
</dbReference>
<keyword evidence="3" id="KW-0413">Isomerase</keyword>
<dbReference type="RefSeq" id="WP_223191606.1">
    <property type="nucleotide sequence ID" value="NZ_FQZD01000006.1"/>
</dbReference>
<dbReference type="InterPro" id="IPR001347">
    <property type="entry name" value="SIS_dom"/>
</dbReference>
<dbReference type="GO" id="GO:0016853">
    <property type="term" value="F:isomerase activity"/>
    <property type="evidence" value="ECO:0007669"/>
    <property type="project" value="UniProtKB-KW"/>
</dbReference>
<gene>
    <name evidence="3" type="ORF">SAMN02745170_00912</name>
</gene>
<evidence type="ECO:0000313" key="4">
    <source>
        <dbReference type="Proteomes" id="UP000322917"/>
    </source>
</evidence>
<comment type="similarity">
    <text evidence="1">Belongs to the SIS family. PHI subfamily.</text>
</comment>
<dbReference type="AlphaFoldDB" id="A0A1M6DBU0"/>
<dbReference type="Gene3D" id="3.40.50.10490">
    <property type="entry name" value="Glucose-6-phosphate isomerase like protein, domain 1"/>
    <property type="match status" value="1"/>
</dbReference>
<dbReference type="PROSITE" id="PS51464">
    <property type="entry name" value="SIS"/>
    <property type="match status" value="1"/>
</dbReference>
<dbReference type="Proteomes" id="UP000322917">
    <property type="component" value="Unassembled WGS sequence"/>
</dbReference>
<protein>
    <submittedName>
        <fullName evidence="3">3-hexulose-6-phosphate isomerase</fullName>
    </submittedName>
</protein>
<dbReference type="EMBL" id="FQZD01000006">
    <property type="protein sequence ID" value="SHI70706.1"/>
    <property type="molecule type" value="Genomic_DNA"/>
</dbReference>
<accession>A0A1M6DBU0</accession>
<evidence type="ECO:0000313" key="3">
    <source>
        <dbReference type="EMBL" id="SHI70706.1"/>
    </source>
</evidence>
<dbReference type="GO" id="GO:0097367">
    <property type="term" value="F:carbohydrate derivative binding"/>
    <property type="evidence" value="ECO:0007669"/>
    <property type="project" value="InterPro"/>
</dbReference>
<evidence type="ECO:0000259" key="2">
    <source>
        <dbReference type="PROSITE" id="PS51464"/>
    </source>
</evidence>
<name>A0A1M6DBU0_9FIRM</name>
<dbReference type="PANTHER" id="PTHR43443:SF1">
    <property type="entry name" value="3-HEXULOSE-6-PHOSPHATE ISOMERASE"/>
    <property type="match status" value="1"/>
</dbReference>
<dbReference type="InterPro" id="IPR046348">
    <property type="entry name" value="SIS_dom_sf"/>
</dbReference>
<sequence length="189" mass="20793">MEKISYAEETQIILSELQEALGAVQENEVGTMVEAICQARMVFATGVGRVLLMVQAFVKRLNHLGIKANFVGAVDEPAITSQDVLLVASGSGESVVPLAVMKVAKRYKANIVHVGASPDSSMTEYEDLFVRIPCKTKLNKPDEIPSKQLMSSLFEQSLLLLLDAVAMMIAKKQQITNLDELWQYHANLE</sequence>
<keyword evidence="4" id="KW-1185">Reference proteome</keyword>
<proteinExistence type="inferred from homology"/>
<feature type="domain" description="SIS" evidence="2">
    <location>
        <begin position="32"/>
        <end position="175"/>
    </location>
</feature>
<reference evidence="3 4" key="1">
    <citation type="submission" date="2016-11" db="EMBL/GenBank/DDBJ databases">
        <authorList>
            <person name="Varghese N."/>
            <person name="Submissions S."/>
        </authorList>
    </citation>
    <scope>NUCLEOTIDE SEQUENCE [LARGE SCALE GENOMIC DNA]</scope>
    <source>
        <strain evidence="3 4">DSM 15287</strain>
    </source>
</reference>
<evidence type="ECO:0000256" key="1">
    <source>
        <dbReference type="ARBA" id="ARBA00009235"/>
    </source>
</evidence>
<organism evidence="3 4">
    <name type="scientific">Propionispora hippei DSM 15287</name>
    <dbReference type="NCBI Taxonomy" id="1123003"/>
    <lineage>
        <taxon>Bacteria</taxon>
        <taxon>Bacillati</taxon>
        <taxon>Bacillota</taxon>
        <taxon>Negativicutes</taxon>
        <taxon>Selenomonadales</taxon>
        <taxon>Sporomusaceae</taxon>
        <taxon>Propionispora</taxon>
    </lineage>
</organism>